<dbReference type="Proteomes" id="UP000184356">
    <property type="component" value="Unassembled WGS sequence"/>
</dbReference>
<reference evidence="7" key="1">
    <citation type="journal article" date="2017" name="Genome Biol.">
        <title>Comparative genomics reveals high biological diversity and specific adaptations in the industrially and medically important fungal genus Aspergillus.</title>
        <authorList>
            <person name="de Vries R.P."/>
            <person name="Riley R."/>
            <person name="Wiebenga A."/>
            <person name="Aguilar-Osorio G."/>
            <person name="Amillis S."/>
            <person name="Uchima C.A."/>
            <person name="Anderluh G."/>
            <person name="Asadollahi M."/>
            <person name="Askin M."/>
            <person name="Barry K."/>
            <person name="Battaglia E."/>
            <person name="Bayram O."/>
            <person name="Benocci T."/>
            <person name="Braus-Stromeyer S.A."/>
            <person name="Caldana C."/>
            <person name="Canovas D."/>
            <person name="Cerqueira G.C."/>
            <person name="Chen F."/>
            <person name="Chen W."/>
            <person name="Choi C."/>
            <person name="Clum A."/>
            <person name="Dos Santos R.A."/>
            <person name="Damasio A.R."/>
            <person name="Diallinas G."/>
            <person name="Emri T."/>
            <person name="Fekete E."/>
            <person name="Flipphi M."/>
            <person name="Freyberg S."/>
            <person name="Gallo A."/>
            <person name="Gournas C."/>
            <person name="Habgood R."/>
            <person name="Hainaut M."/>
            <person name="Harispe M.L."/>
            <person name="Henrissat B."/>
            <person name="Hilden K.S."/>
            <person name="Hope R."/>
            <person name="Hossain A."/>
            <person name="Karabika E."/>
            <person name="Karaffa L."/>
            <person name="Karanyi Z."/>
            <person name="Krasevec N."/>
            <person name="Kuo A."/>
            <person name="Kusch H."/>
            <person name="LaButti K."/>
            <person name="Lagendijk E.L."/>
            <person name="Lapidus A."/>
            <person name="Levasseur A."/>
            <person name="Lindquist E."/>
            <person name="Lipzen A."/>
            <person name="Logrieco A.F."/>
            <person name="MacCabe A."/>
            <person name="Maekelae M.R."/>
            <person name="Malavazi I."/>
            <person name="Melin P."/>
            <person name="Meyer V."/>
            <person name="Mielnichuk N."/>
            <person name="Miskei M."/>
            <person name="Molnar A.P."/>
            <person name="Mule G."/>
            <person name="Ngan C.Y."/>
            <person name="Orejas M."/>
            <person name="Orosz E."/>
            <person name="Ouedraogo J.P."/>
            <person name="Overkamp K.M."/>
            <person name="Park H.-S."/>
            <person name="Perrone G."/>
            <person name="Piumi F."/>
            <person name="Punt P.J."/>
            <person name="Ram A.F."/>
            <person name="Ramon A."/>
            <person name="Rauscher S."/>
            <person name="Record E."/>
            <person name="Riano-Pachon D.M."/>
            <person name="Robert V."/>
            <person name="Roehrig J."/>
            <person name="Ruller R."/>
            <person name="Salamov A."/>
            <person name="Salih N.S."/>
            <person name="Samson R.A."/>
            <person name="Sandor E."/>
            <person name="Sanguinetti M."/>
            <person name="Schuetze T."/>
            <person name="Sepcic K."/>
            <person name="Shelest E."/>
            <person name="Sherlock G."/>
            <person name="Sophianopoulou V."/>
            <person name="Squina F.M."/>
            <person name="Sun H."/>
            <person name="Susca A."/>
            <person name="Todd R.B."/>
            <person name="Tsang A."/>
            <person name="Unkles S.E."/>
            <person name="van de Wiele N."/>
            <person name="van Rossen-Uffink D."/>
            <person name="Oliveira J.V."/>
            <person name="Vesth T.C."/>
            <person name="Visser J."/>
            <person name="Yu J.-H."/>
            <person name="Zhou M."/>
            <person name="Andersen M.R."/>
            <person name="Archer D.B."/>
            <person name="Baker S.E."/>
            <person name="Benoit I."/>
            <person name="Brakhage A.A."/>
            <person name="Braus G.H."/>
            <person name="Fischer R."/>
            <person name="Frisvad J.C."/>
            <person name="Goldman G.H."/>
            <person name="Houbraken J."/>
            <person name="Oakley B."/>
            <person name="Pocsi I."/>
            <person name="Scazzocchio C."/>
            <person name="Seiboth B."/>
            <person name="vanKuyk P.A."/>
            <person name="Wortman J."/>
            <person name="Dyer P.S."/>
            <person name="Grigoriev I.V."/>
        </authorList>
    </citation>
    <scope>NUCLEOTIDE SEQUENCE [LARGE SCALE GENOMIC DNA]</scope>
    <source>
        <strain evidence="7">CBS 593.65</strain>
    </source>
</reference>
<dbReference type="EMBL" id="KV878584">
    <property type="protein sequence ID" value="OJJ61653.1"/>
    <property type="molecule type" value="Genomic_DNA"/>
</dbReference>
<dbReference type="VEuPathDB" id="FungiDB:ASPSYDRAFT_131178"/>
<evidence type="ECO:0000313" key="7">
    <source>
        <dbReference type="Proteomes" id="UP000184356"/>
    </source>
</evidence>
<dbReference type="PROSITE" id="PS51387">
    <property type="entry name" value="FAD_PCMH"/>
    <property type="match status" value="1"/>
</dbReference>
<keyword evidence="3" id="KW-0274">FAD</keyword>
<evidence type="ECO:0000256" key="4">
    <source>
        <dbReference type="ARBA" id="ARBA00023002"/>
    </source>
</evidence>
<organism evidence="6 7">
    <name type="scientific">Aspergillus sydowii CBS 593.65</name>
    <dbReference type="NCBI Taxonomy" id="1036612"/>
    <lineage>
        <taxon>Eukaryota</taxon>
        <taxon>Fungi</taxon>
        <taxon>Dikarya</taxon>
        <taxon>Ascomycota</taxon>
        <taxon>Pezizomycotina</taxon>
        <taxon>Eurotiomycetes</taxon>
        <taxon>Eurotiomycetidae</taxon>
        <taxon>Eurotiales</taxon>
        <taxon>Aspergillaceae</taxon>
        <taxon>Aspergillus</taxon>
        <taxon>Aspergillus subgen. Nidulantes</taxon>
    </lineage>
</organism>
<evidence type="ECO:0000256" key="2">
    <source>
        <dbReference type="ARBA" id="ARBA00022630"/>
    </source>
</evidence>
<name>A0A1L9TQS0_9EURO</name>
<dbReference type="OrthoDB" id="2151789at2759"/>
<dbReference type="PANTHER" id="PTHR42973">
    <property type="entry name" value="BINDING OXIDOREDUCTASE, PUTATIVE (AFU_ORTHOLOGUE AFUA_1G17690)-RELATED"/>
    <property type="match status" value="1"/>
</dbReference>
<dbReference type="InterPro" id="IPR016169">
    <property type="entry name" value="FAD-bd_PCMH_sub2"/>
</dbReference>
<dbReference type="GeneID" id="63756652"/>
<evidence type="ECO:0000313" key="6">
    <source>
        <dbReference type="EMBL" id="OJJ61653.1"/>
    </source>
</evidence>
<evidence type="ECO:0000256" key="3">
    <source>
        <dbReference type="ARBA" id="ARBA00022827"/>
    </source>
</evidence>
<dbReference type="Pfam" id="PF01565">
    <property type="entry name" value="FAD_binding_4"/>
    <property type="match status" value="1"/>
</dbReference>
<dbReference type="SUPFAM" id="SSF56176">
    <property type="entry name" value="FAD-binding/transporter-associated domain-like"/>
    <property type="match status" value="1"/>
</dbReference>
<dbReference type="InterPro" id="IPR050416">
    <property type="entry name" value="FAD-linked_Oxidoreductase"/>
</dbReference>
<proteinExistence type="inferred from homology"/>
<feature type="domain" description="FAD-binding PCMH-type" evidence="5">
    <location>
        <begin position="70"/>
        <end position="243"/>
    </location>
</feature>
<accession>A0A1L9TQS0</accession>
<dbReference type="PANTHER" id="PTHR42973:SF28">
    <property type="entry name" value="FAD-BINDING PCMH-TYPE DOMAIN-CONTAINING PROTEIN"/>
    <property type="match status" value="1"/>
</dbReference>
<evidence type="ECO:0000259" key="5">
    <source>
        <dbReference type="PROSITE" id="PS51387"/>
    </source>
</evidence>
<evidence type="ECO:0000256" key="1">
    <source>
        <dbReference type="ARBA" id="ARBA00005466"/>
    </source>
</evidence>
<comment type="similarity">
    <text evidence="1">Belongs to the oxygen-dependent FAD-linked oxidoreductase family.</text>
</comment>
<keyword evidence="4" id="KW-0560">Oxidoreductase</keyword>
<dbReference type="AlphaFoldDB" id="A0A1L9TQS0"/>
<dbReference type="GO" id="GO:0071949">
    <property type="term" value="F:FAD binding"/>
    <property type="evidence" value="ECO:0007669"/>
    <property type="project" value="InterPro"/>
</dbReference>
<dbReference type="InterPro" id="IPR036318">
    <property type="entry name" value="FAD-bd_PCMH-like_sf"/>
</dbReference>
<dbReference type="InterPro" id="IPR006094">
    <property type="entry name" value="Oxid_FAD_bind_N"/>
</dbReference>
<dbReference type="RefSeq" id="XP_040705459.1">
    <property type="nucleotide sequence ID" value="XM_040840579.1"/>
</dbReference>
<dbReference type="InterPro" id="IPR016166">
    <property type="entry name" value="FAD-bd_PCMH"/>
</dbReference>
<keyword evidence="7" id="KW-1185">Reference proteome</keyword>
<dbReference type="GO" id="GO:0016491">
    <property type="term" value="F:oxidoreductase activity"/>
    <property type="evidence" value="ECO:0007669"/>
    <property type="project" value="UniProtKB-KW"/>
</dbReference>
<gene>
    <name evidence="6" type="ORF">ASPSYDRAFT_131178</name>
</gene>
<keyword evidence="2" id="KW-0285">Flavoprotein</keyword>
<dbReference type="Gene3D" id="3.30.465.10">
    <property type="match status" value="1"/>
</dbReference>
<dbReference type="STRING" id="1036612.A0A1L9TQS0"/>
<sequence>MFWLPVYKVFAPKRLPLFIPLPLHIIPAVADFTNPEFHCRLLSTLLPENVFFPGSGDYDTSIASYYSLQTRLSPACVVIPSTAEDVSTAVKTLVGLPDAIFAVRGGGHSPNIGFADTEYGVTIDLSRLNHVSTNDDDTIASVGPGARWTEVHRALDPLGLDVIGGKIGTVGVGGLITGGGVSNFSPMRGWACDNVLNMQVVLASGEIVDVNDEGEYADLFVALKGGQNNFGIVTRFDLRPFRQGPYWGGLIFYPSSTEQAQMDAYAEFMERANHDPRAEVEQNFMYVSSDDGSGDPFCMNNMFYSEQVVNPSALRMFSDIQPQFNNTMRISNSTDFTEELGSNPFPHNRYLIQACTTFRFSPTILPQILKVWIGYRDEMQNARIPNIMLALTILDVPALLPTSHNSLGFPRGSQPDRELALGLISIYWLNDEFSSMMERTTRTLLRDIDAVIAKNGLSYPYRYINYANAAYQDPLRGYGRKSLGHLVRMSNKYDPNRVFQEKVPGGWKLPLDEFF</sequence>
<protein>
    <recommendedName>
        <fullName evidence="5">FAD-binding PCMH-type domain-containing protein</fullName>
    </recommendedName>
</protein>